<feature type="transmembrane region" description="Helical" evidence="8">
    <location>
        <begin position="6"/>
        <end position="27"/>
    </location>
</feature>
<feature type="transmembrane region" description="Helical" evidence="8">
    <location>
        <begin position="211"/>
        <end position="233"/>
    </location>
</feature>
<feature type="transmembrane region" description="Helical" evidence="8">
    <location>
        <begin position="245"/>
        <end position="266"/>
    </location>
</feature>
<dbReference type="STRING" id="1313304.CALK_1676"/>
<dbReference type="PATRIC" id="fig|1313304.3.peg.1596"/>
<evidence type="ECO:0000256" key="6">
    <source>
        <dbReference type="ARBA" id="ARBA00022989"/>
    </source>
</evidence>
<keyword evidence="6 8" id="KW-1133">Transmembrane helix</keyword>
<comment type="similarity">
    <text evidence="2">Belongs to the auxin efflux carrier (TC 2.A.69) family.</text>
</comment>
<dbReference type="InterPro" id="IPR038770">
    <property type="entry name" value="Na+/solute_symporter_sf"/>
</dbReference>
<dbReference type="RefSeq" id="WP_022637121.1">
    <property type="nucleotide sequence ID" value="NZ_ASJR01000013.1"/>
</dbReference>
<evidence type="ECO:0000256" key="3">
    <source>
        <dbReference type="ARBA" id="ARBA00022448"/>
    </source>
</evidence>
<keyword evidence="7 8" id="KW-0472">Membrane</keyword>
<dbReference type="Proteomes" id="UP000017148">
    <property type="component" value="Unassembled WGS sequence"/>
</dbReference>
<feature type="transmembrane region" description="Helical" evidence="8">
    <location>
        <begin position="70"/>
        <end position="89"/>
    </location>
</feature>
<feature type="transmembrane region" description="Helical" evidence="8">
    <location>
        <begin position="308"/>
        <end position="328"/>
    </location>
</feature>
<feature type="transmembrane region" description="Helical" evidence="8">
    <location>
        <begin position="278"/>
        <end position="296"/>
    </location>
</feature>
<comment type="subcellular location">
    <subcellularLocation>
        <location evidence="1">Cell membrane</location>
        <topology evidence="1">Multi-pass membrane protein</topology>
    </subcellularLocation>
</comment>
<feature type="transmembrane region" description="Helical" evidence="8">
    <location>
        <begin position="39"/>
        <end position="58"/>
    </location>
</feature>
<dbReference type="AlphaFoldDB" id="U7D8Q1"/>
<evidence type="ECO:0000256" key="4">
    <source>
        <dbReference type="ARBA" id="ARBA00022475"/>
    </source>
</evidence>
<dbReference type="EMBL" id="ASJR01000013">
    <property type="protein sequence ID" value="ERP31472.1"/>
    <property type="molecule type" value="Genomic_DNA"/>
</dbReference>
<dbReference type="PANTHER" id="PTHR36838:SF3">
    <property type="entry name" value="TRANSPORTER AUXIN EFFLUX CARRIER EC FAMILY"/>
    <property type="match status" value="1"/>
</dbReference>
<gene>
    <name evidence="9" type="ORF">CALK_1676</name>
</gene>
<proteinExistence type="inferred from homology"/>
<evidence type="ECO:0000256" key="8">
    <source>
        <dbReference type="SAM" id="Phobius"/>
    </source>
</evidence>
<keyword evidence="5 8" id="KW-0812">Transmembrane</keyword>
<evidence type="ECO:0000313" key="9">
    <source>
        <dbReference type="EMBL" id="ERP31472.1"/>
    </source>
</evidence>
<accession>U7D8Q1</accession>
<dbReference type="PANTHER" id="PTHR36838">
    <property type="entry name" value="AUXIN EFFLUX CARRIER FAMILY PROTEIN"/>
    <property type="match status" value="1"/>
</dbReference>
<organism evidence="9 10">
    <name type="scientific">Chitinivibrio alkaliphilus ACht1</name>
    <dbReference type="NCBI Taxonomy" id="1313304"/>
    <lineage>
        <taxon>Bacteria</taxon>
        <taxon>Pseudomonadati</taxon>
        <taxon>Fibrobacterota</taxon>
        <taxon>Chitinivibrionia</taxon>
        <taxon>Chitinivibrionales</taxon>
        <taxon>Chitinivibrionaceae</taxon>
        <taxon>Chitinivibrio</taxon>
    </lineage>
</organism>
<dbReference type="GO" id="GO:0005886">
    <property type="term" value="C:plasma membrane"/>
    <property type="evidence" value="ECO:0007669"/>
    <property type="project" value="UniProtKB-SubCell"/>
</dbReference>
<dbReference type="GO" id="GO:0055085">
    <property type="term" value="P:transmembrane transport"/>
    <property type="evidence" value="ECO:0007669"/>
    <property type="project" value="InterPro"/>
</dbReference>
<keyword evidence="10" id="KW-1185">Reference proteome</keyword>
<reference evidence="9 10" key="1">
    <citation type="journal article" date="2013" name="Environ. Microbiol.">
        <title>Genome analysis of Chitinivibrio alkaliphilus gen. nov., sp. nov., a novel extremely haloalkaliphilic anaerobic chitinolytic bacterium from the candidate phylum Termite Group 3.</title>
        <authorList>
            <person name="Sorokin D.Y."/>
            <person name="Gumerov V.M."/>
            <person name="Rakitin A.L."/>
            <person name="Beletsky A.V."/>
            <person name="Damste J.S."/>
            <person name="Muyzer G."/>
            <person name="Mardanov A.V."/>
            <person name="Ravin N.V."/>
        </authorList>
    </citation>
    <scope>NUCLEOTIDE SEQUENCE [LARGE SCALE GENOMIC DNA]</scope>
    <source>
        <strain evidence="9 10">ACht1</strain>
    </source>
</reference>
<dbReference type="eggNOG" id="COG0679">
    <property type="taxonomic scope" value="Bacteria"/>
</dbReference>
<keyword evidence="3" id="KW-0813">Transport</keyword>
<evidence type="ECO:0008006" key="11">
    <source>
        <dbReference type="Google" id="ProtNLM"/>
    </source>
</evidence>
<name>U7D8Q1_9BACT</name>
<evidence type="ECO:0000256" key="2">
    <source>
        <dbReference type="ARBA" id="ARBA00010145"/>
    </source>
</evidence>
<evidence type="ECO:0000313" key="10">
    <source>
        <dbReference type="Proteomes" id="UP000017148"/>
    </source>
</evidence>
<feature type="transmembrane region" description="Helical" evidence="8">
    <location>
        <begin position="173"/>
        <end position="191"/>
    </location>
</feature>
<dbReference type="Gene3D" id="1.20.1530.20">
    <property type="match status" value="1"/>
</dbReference>
<evidence type="ECO:0000256" key="1">
    <source>
        <dbReference type="ARBA" id="ARBA00004651"/>
    </source>
</evidence>
<dbReference type="Pfam" id="PF03547">
    <property type="entry name" value="Mem_trans"/>
    <property type="match status" value="1"/>
</dbReference>
<dbReference type="InterPro" id="IPR004776">
    <property type="entry name" value="Mem_transp_PIN-like"/>
</dbReference>
<sequence>MFIQRVYEIAQITVPVFSIALVGYALFRKEFISSTAKAGMGKLTYYIALPALIFSSFMKTDSSDLFSWELFFLATLPILILGPMIYICGRIIRATPTKQAALTYSSYWGNNGYMGFPLAINAVGASTGLATAAVINGFTVPFYILSAMLLIYRSQHTHTEESAEEMKAEAVKTFFNPVIITLVISSFLAWIRPSLTAALTIPRVFSELFAILIASADLLGSLGLPLALILVGSNLKIEEITSEKGLLALAVGAKLVGAPLVLFLTVPAFFPDLSHDTYVILILLNAVPGAVANYIISDRLGVERDFIASYLVLSTALSIFTIPFWLYLVL</sequence>
<feature type="transmembrane region" description="Helical" evidence="8">
    <location>
        <begin position="101"/>
        <end position="123"/>
    </location>
</feature>
<evidence type="ECO:0000256" key="7">
    <source>
        <dbReference type="ARBA" id="ARBA00023136"/>
    </source>
</evidence>
<protein>
    <recommendedName>
        <fullName evidence="11">Auxin efflux carrier</fullName>
    </recommendedName>
</protein>
<keyword evidence="4" id="KW-1003">Cell membrane</keyword>
<evidence type="ECO:0000256" key="5">
    <source>
        <dbReference type="ARBA" id="ARBA00022692"/>
    </source>
</evidence>
<feature type="transmembrane region" description="Helical" evidence="8">
    <location>
        <begin position="129"/>
        <end position="152"/>
    </location>
</feature>
<dbReference type="OrthoDB" id="9805563at2"/>
<comment type="caution">
    <text evidence="9">The sequence shown here is derived from an EMBL/GenBank/DDBJ whole genome shotgun (WGS) entry which is preliminary data.</text>
</comment>